<evidence type="ECO:0000256" key="1">
    <source>
        <dbReference type="ARBA" id="ARBA00000971"/>
    </source>
</evidence>
<evidence type="ECO:0000256" key="7">
    <source>
        <dbReference type="SAM" id="SignalP"/>
    </source>
</evidence>
<dbReference type="PROSITE" id="PS50059">
    <property type="entry name" value="FKBP_PPIASE"/>
    <property type="match status" value="1"/>
</dbReference>
<feature type="coiled-coil region" evidence="5">
    <location>
        <begin position="73"/>
        <end position="114"/>
    </location>
</feature>
<evidence type="ECO:0000256" key="4">
    <source>
        <dbReference type="PROSITE-ProRule" id="PRU00277"/>
    </source>
</evidence>
<evidence type="ECO:0000313" key="10">
    <source>
        <dbReference type="Proteomes" id="UP000639004"/>
    </source>
</evidence>
<comment type="catalytic activity">
    <reaction evidence="1 4">
        <text>[protein]-peptidylproline (omega=180) = [protein]-peptidylproline (omega=0)</text>
        <dbReference type="Rhea" id="RHEA:16237"/>
        <dbReference type="Rhea" id="RHEA-COMP:10747"/>
        <dbReference type="Rhea" id="RHEA-COMP:10748"/>
        <dbReference type="ChEBI" id="CHEBI:83833"/>
        <dbReference type="ChEBI" id="CHEBI:83834"/>
        <dbReference type="EC" id="5.2.1.8"/>
    </reaction>
</comment>
<evidence type="ECO:0000259" key="8">
    <source>
        <dbReference type="PROSITE" id="PS50059"/>
    </source>
</evidence>
<evidence type="ECO:0000313" key="9">
    <source>
        <dbReference type="EMBL" id="MBI6181407.1"/>
    </source>
</evidence>
<dbReference type="Pfam" id="PF00254">
    <property type="entry name" value="FKBP_C"/>
    <property type="match status" value="1"/>
</dbReference>
<feature type="compositionally biased region" description="Basic and acidic residues" evidence="6">
    <location>
        <begin position="41"/>
        <end position="53"/>
    </location>
</feature>
<dbReference type="Proteomes" id="UP000639004">
    <property type="component" value="Unassembled WGS sequence"/>
</dbReference>
<dbReference type="SUPFAM" id="SSF54534">
    <property type="entry name" value="FKBP-like"/>
    <property type="match status" value="1"/>
</dbReference>
<dbReference type="InterPro" id="IPR000774">
    <property type="entry name" value="PPIase_FKBP_N"/>
</dbReference>
<gene>
    <name evidence="9" type="ORF">JEQ07_13480</name>
</gene>
<evidence type="ECO:0000256" key="2">
    <source>
        <dbReference type="ARBA" id="ARBA00013194"/>
    </source>
</evidence>
<dbReference type="GO" id="GO:0016853">
    <property type="term" value="F:isomerase activity"/>
    <property type="evidence" value="ECO:0007669"/>
    <property type="project" value="UniProtKB-KW"/>
</dbReference>
<organism evidence="9 10">
    <name type="scientific">Serratia proteamaculans</name>
    <dbReference type="NCBI Taxonomy" id="28151"/>
    <lineage>
        <taxon>Bacteria</taxon>
        <taxon>Pseudomonadati</taxon>
        <taxon>Pseudomonadota</taxon>
        <taxon>Gammaproteobacteria</taxon>
        <taxon>Enterobacterales</taxon>
        <taxon>Yersiniaceae</taxon>
        <taxon>Serratia</taxon>
    </lineage>
</organism>
<comment type="caution">
    <text evidence="9">The sequence shown here is derived from an EMBL/GenBank/DDBJ whole genome shotgun (WGS) entry which is preliminary data.</text>
</comment>
<feature type="region of interest" description="Disordered" evidence="6">
    <location>
        <begin position="41"/>
        <end position="72"/>
    </location>
</feature>
<evidence type="ECO:0000256" key="3">
    <source>
        <dbReference type="ARBA" id="ARBA00023110"/>
    </source>
</evidence>
<dbReference type="EC" id="5.2.1.8" evidence="2 4"/>
<dbReference type="InterPro" id="IPR001179">
    <property type="entry name" value="PPIase_FKBP_dom"/>
</dbReference>
<reference evidence="9 10" key="1">
    <citation type="submission" date="2020-12" db="EMBL/GenBank/DDBJ databases">
        <title>Enhanced detection system for hospital associated transmission using whole genome sequencing surveillance.</title>
        <authorList>
            <person name="Harrison L.H."/>
            <person name="Van Tyne D."/>
            <person name="Marsh J.W."/>
            <person name="Griffith M.P."/>
            <person name="Snyder D.J."/>
            <person name="Cooper V.S."/>
            <person name="Mustapha M."/>
        </authorList>
    </citation>
    <scope>NUCLEOTIDE SEQUENCE [LARGE SCALE GENOMIC DNA]</scope>
    <source>
        <strain evidence="9 10">SER00238</strain>
    </source>
</reference>
<proteinExistence type="predicted"/>
<sequence>MTSCSRLTLFGLMLPLMVAPGLLYADDGVPVLLQFAEQYHRQEPQQTPEDKLPPAKTPPPKPVSKGGQTRELSVRQQQQLAAARATLREKEAQLEHQQARIQSLQQELTALRAKAPNKVMSQQDITELTKFASGIRQAFNLTPKEQQMQALIAKTQQALEQQKSEAAKVISGLQQHITQLQDKDLQQAKQSDEAQVTANRVQKNLRDEIEGLRSQGRLLLDRQALDKDRDRQSYAAGVALGRDIQTLLTERKNWGIDPDRTALLAGVIDTFNGQYQLSEKLLASSLTESEQAVNVARNQVLMDQRAKGESFVAEFKKKKGAKKSSSGFWYRIDYPGDGAIAETSRVDVVVKETLTDGLVIQDMESSGKVLSQSLSAFPPLFREAIGYLKNHGSLTMVVPPELAYGEAGYAPQIPPDATMVYELRIVDVDK</sequence>
<dbReference type="Gene3D" id="1.10.287.460">
    <property type="entry name" value="Peptidyl-prolyl cis-trans isomerase, FKBP-type, N-terminal domain"/>
    <property type="match status" value="1"/>
</dbReference>
<keyword evidence="10" id="KW-1185">Reference proteome</keyword>
<dbReference type="RefSeq" id="WP_129934380.1">
    <property type="nucleotide sequence ID" value="NZ_CAMIPQ010000001.1"/>
</dbReference>
<feature type="domain" description="PPIase FKBP-type" evidence="8">
    <location>
        <begin position="343"/>
        <end position="429"/>
    </location>
</feature>
<evidence type="ECO:0000256" key="6">
    <source>
        <dbReference type="SAM" id="MobiDB-lite"/>
    </source>
</evidence>
<keyword evidence="3 4" id="KW-0697">Rotamase</keyword>
<keyword evidence="5" id="KW-0175">Coiled coil</keyword>
<evidence type="ECO:0000256" key="5">
    <source>
        <dbReference type="SAM" id="Coils"/>
    </source>
</evidence>
<accession>A0ABS0TTG9</accession>
<dbReference type="InterPro" id="IPR036944">
    <property type="entry name" value="PPIase_FKBP_N_sf"/>
</dbReference>
<dbReference type="Pfam" id="PF01346">
    <property type="entry name" value="FKBP_N"/>
    <property type="match status" value="1"/>
</dbReference>
<name>A0ABS0TTG9_SERPR</name>
<dbReference type="EMBL" id="JAEHSL010000009">
    <property type="protein sequence ID" value="MBI6181407.1"/>
    <property type="molecule type" value="Genomic_DNA"/>
</dbReference>
<dbReference type="InterPro" id="IPR046357">
    <property type="entry name" value="PPIase_dom_sf"/>
</dbReference>
<dbReference type="Gene3D" id="3.10.50.40">
    <property type="match status" value="1"/>
</dbReference>
<keyword evidence="7" id="KW-0732">Signal</keyword>
<feature type="signal peptide" evidence="7">
    <location>
        <begin position="1"/>
        <end position="25"/>
    </location>
</feature>
<keyword evidence="4 9" id="KW-0413">Isomerase</keyword>
<feature type="chain" id="PRO_5046896175" description="peptidylprolyl isomerase" evidence="7">
    <location>
        <begin position="26"/>
        <end position="430"/>
    </location>
</feature>
<protein>
    <recommendedName>
        <fullName evidence="2 4">peptidylprolyl isomerase</fullName>
        <ecNumber evidence="2 4">5.2.1.8</ecNumber>
    </recommendedName>
</protein>